<evidence type="ECO:0000313" key="3">
    <source>
        <dbReference type="EMBL" id="MBC8179473.1"/>
    </source>
</evidence>
<evidence type="ECO:0000256" key="2">
    <source>
        <dbReference type="ARBA" id="ARBA00022485"/>
    </source>
</evidence>
<name>A0A8J6N2S2_9DELT</name>
<keyword evidence="2" id="KW-0408">Iron</keyword>
<comment type="caution">
    <text evidence="3">The sequence shown here is derived from an EMBL/GenBank/DDBJ whole genome shotgun (WGS) entry which is preliminary data.</text>
</comment>
<proteinExistence type="predicted"/>
<evidence type="ECO:0000256" key="1">
    <source>
        <dbReference type="ARBA" id="ARBA00001966"/>
    </source>
</evidence>
<dbReference type="InterPro" id="IPR003698">
    <property type="entry name" value="Lipoyl_synth"/>
</dbReference>
<dbReference type="GO" id="GO:0016992">
    <property type="term" value="F:lipoate synthase activity"/>
    <property type="evidence" value="ECO:0007669"/>
    <property type="project" value="InterPro"/>
</dbReference>
<keyword evidence="2" id="KW-0411">Iron-sulfur</keyword>
<reference evidence="3 4" key="1">
    <citation type="submission" date="2020-08" db="EMBL/GenBank/DDBJ databases">
        <title>Bridging the membrane lipid divide: bacteria of the FCB group superphylum have the potential to synthesize archaeal ether lipids.</title>
        <authorList>
            <person name="Villanueva L."/>
            <person name="Von Meijenfeldt F.A.B."/>
            <person name="Westbye A.B."/>
            <person name="Yadav S."/>
            <person name="Hopmans E.C."/>
            <person name="Dutilh B.E."/>
            <person name="Sinninghe Damste J.S."/>
        </authorList>
    </citation>
    <scope>NUCLEOTIDE SEQUENCE [LARGE SCALE GENOMIC DNA]</scope>
    <source>
        <strain evidence="3">NIOZ-UU27</strain>
    </source>
</reference>
<accession>A0A8J6N2S2</accession>
<evidence type="ECO:0000313" key="4">
    <source>
        <dbReference type="Proteomes" id="UP000650524"/>
    </source>
</evidence>
<dbReference type="Proteomes" id="UP000650524">
    <property type="component" value="Unassembled WGS sequence"/>
</dbReference>
<dbReference type="AlphaFoldDB" id="A0A8J6N2S2"/>
<dbReference type="GO" id="GO:0051539">
    <property type="term" value="F:4 iron, 4 sulfur cluster binding"/>
    <property type="evidence" value="ECO:0007669"/>
    <property type="project" value="UniProtKB-KW"/>
</dbReference>
<comment type="cofactor">
    <cofactor evidence="1">
        <name>[4Fe-4S] cluster</name>
        <dbReference type="ChEBI" id="CHEBI:49883"/>
    </cofactor>
</comment>
<dbReference type="InterPro" id="IPR058240">
    <property type="entry name" value="rSAM_sf"/>
</dbReference>
<dbReference type="PANTHER" id="PTHR10949">
    <property type="entry name" value="LIPOYL SYNTHASE"/>
    <property type="match status" value="1"/>
</dbReference>
<dbReference type="PANTHER" id="PTHR10949:SF0">
    <property type="entry name" value="LIPOYL SYNTHASE, MITOCHONDRIAL"/>
    <property type="match status" value="1"/>
</dbReference>
<dbReference type="SUPFAM" id="SSF102114">
    <property type="entry name" value="Radical SAM enzymes"/>
    <property type="match status" value="1"/>
</dbReference>
<keyword evidence="2" id="KW-0479">Metal-binding</keyword>
<organism evidence="3 4">
    <name type="scientific">Candidatus Desulfacyla euxinica</name>
    <dbReference type="NCBI Taxonomy" id="2841693"/>
    <lineage>
        <taxon>Bacteria</taxon>
        <taxon>Deltaproteobacteria</taxon>
        <taxon>Candidatus Desulfacyla</taxon>
    </lineage>
</organism>
<feature type="non-terminal residue" evidence="3">
    <location>
        <position position="76"/>
    </location>
</feature>
<gene>
    <name evidence="3" type="ORF">H8E19_18875</name>
</gene>
<keyword evidence="2" id="KW-0004">4Fe-4S</keyword>
<sequence>MATLAEPKPPWLRRRIPSSGRNASVVAAIKDGGLHTVCEEAHCPNQLECFSRGTATFLLLGPSCTRHCTFCAVDKS</sequence>
<dbReference type="EMBL" id="JACNJD010000391">
    <property type="protein sequence ID" value="MBC8179473.1"/>
    <property type="molecule type" value="Genomic_DNA"/>
</dbReference>
<protein>
    <submittedName>
        <fullName evidence="3">Lipoyl synthase</fullName>
    </submittedName>
</protein>